<sequence>MVTDRHIDVRNVNKIRDCDKEEMDSVIKNMESMLCGDSCSIDKDEEVEDVSLNVSRSNGGVSDEND</sequence>
<dbReference type="EMBL" id="BKCJ010461952">
    <property type="protein sequence ID" value="GFA65008.1"/>
    <property type="molecule type" value="Genomic_DNA"/>
</dbReference>
<gene>
    <name evidence="1" type="ORF">Tci_636980</name>
</gene>
<feature type="non-terminal residue" evidence="1">
    <location>
        <position position="66"/>
    </location>
</feature>
<accession>A0A699JYP6</accession>
<protein>
    <submittedName>
        <fullName evidence="1">Uncharacterized protein</fullName>
    </submittedName>
</protein>
<comment type="caution">
    <text evidence="1">The sequence shown here is derived from an EMBL/GenBank/DDBJ whole genome shotgun (WGS) entry which is preliminary data.</text>
</comment>
<reference evidence="1" key="1">
    <citation type="journal article" date="2019" name="Sci. Rep.">
        <title>Draft genome of Tanacetum cinerariifolium, the natural source of mosquito coil.</title>
        <authorList>
            <person name="Yamashiro T."/>
            <person name="Shiraishi A."/>
            <person name="Satake H."/>
            <person name="Nakayama K."/>
        </authorList>
    </citation>
    <scope>NUCLEOTIDE SEQUENCE</scope>
</reference>
<proteinExistence type="predicted"/>
<dbReference type="AlphaFoldDB" id="A0A699JYP6"/>
<organism evidence="1">
    <name type="scientific">Tanacetum cinerariifolium</name>
    <name type="common">Dalmatian daisy</name>
    <name type="synonym">Chrysanthemum cinerariifolium</name>
    <dbReference type="NCBI Taxonomy" id="118510"/>
    <lineage>
        <taxon>Eukaryota</taxon>
        <taxon>Viridiplantae</taxon>
        <taxon>Streptophyta</taxon>
        <taxon>Embryophyta</taxon>
        <taxon>Tracheophyta</taxon>
        <taxon>Spermatophyta</taxon>
        <taxon>Magnoliopsida</taxon>
        <taxon>eudicotyledons</taxon>
        <taxon>Gunneridae</taxon>
        <taxon>Pentapetalae</taxon>
        <taxon>asterids</taxon>
        <taxon>campanulids</taxon>
        <taxon>Asterales</taxon>
        <taxon>Asteraceae</taxon>
        <taxon>Asteroideae</taxon>
        <taxon>Anthemideae</taxon>
        <taxon>Anthemidinae</taxon>
        <taxon>Tanacetum</taxon>
    </lineage>
</organism>
<evidence type="ECO:0000313" key="1">
    <source>
        <dbReference type="EMBL" id="GFA65008.1"/>
    </source>
</evidence>
<name>A0A699JYP6_TANCI</name>